<dbReference type="InterPro" id="IPR036909">
    <property type="entry name" value="Cyt_c-like_dom_sf"/>
</dbReference>
<evidence type="ECO:0000256" key="12">
    <source>
        <dbReference type="ARBA" id="ARBA00023004"/>
    </source>
</evidence>
<evidence type="ECO:0000256" key="8">
    <source>
        <dbReference type="ARBA" id="ARBA00022723"/>
    </source>
</evidence>
<feature type="transmembrane region" description="Helical" evidence="19">
    <location>
        <begin position="78"/>
        <end position="99"/>
    </location>
</feature>
<dbReference type="PANTHER" id="PTHR22888">
    <property type="entry name" value="CYTOCHROME C OXIDASE, SUBUNIT II"/>
    <property type="match status" value="1"/>
</dbReference>
<evidence type="ECO:0000256" key="15">
    <source>
        <dbReference type="ARBA" id="ARBA00024688"/>
    </source>
</evidence>
<evidence type="ECO:0000313" key="24">
    <source>
        <dbReference type="Proteomes" id="UP000199361"/>
    </source>
</evidence>
<dbReference type="AlphaFoldDB" id="A0A1I0C1N3"/>
<dbReference type="SUPFAM" id="SSF46626">
    <property type="entry name" value="Cytochrome c"/>
    <property type="match status" value="1"/>
</dbReference>
<evidence type="ECO:0000256" key="6">
    <source>
        <dbReference type="ARBA" id="ARBA00022660"/>
    </source>
</evidence>
<name>A0A1I0C1N3_9ACTN</name>
<dbReference type="InterPro" id="IPR001505">
    <property type="entry name" value="Copper_CuA"/>
</dbReference>
<feature type="domain" description="Cytochrome oxidase subunit II copper A binding" evidence="21">
    <location>
        <begin position="114"/>
        <end position="226"/>
    </location>
</feature>
<dbReference type="CDD" id="cd04213">
    <property type="entry name" value="CuRO_CcO_Caa3_II"/>
    <property type="match status" value="1"/>
</dbReference>
<dbReference type="PROSITE" id="PS50857">
    <property type="entry name" value="COX2_CUA"/>
    <property type="match status" value="1"/>
</dbReference>
<evidence type="ECO:0000256" key="13">
    <source>
        <dbReference type="ARBA" id="ARBA00023008"/>
    </source>
</evidence>
<reference evidence="23 24" key="1">
    <citation type="submission" date="2016-10" db="EMBL/GenBank/DDBJ databases">
        <authorList>
            <person name="de Groot N.N."/>
        </authorList>
    </citation>
    <scope>NUCLEOTIDE SEQUENCE [LARGE SCALE GENOMIC DNA]</scope>
    <source>
        <strain evidence="23 24">CGMCC 4.5598</strain>
    </source>
</reference>
<feature type="domain" description="Cytochrome c" evidence="22">
    <location>
        <begin position="232"/>
        <end position="323"/>
    </location>
</feature>
<dbReference type="Gene3D" id="2.60.40.420">
    <property type="entry name" value="Cupredoxins - blue copper proteins"/>
    <property type="match status" value="1"/>
</dbReference>
<keyword evidence="10" id="KW-0249">Electron transport</keyword>
<dbReference type="GO" id="GO:0004129">
    <property type="term" value="F:cytochrome-c oxidase activity"/>
    <property type="evidence" value="ECO:0007669"/>
    <property type="project" value="UniProtKB-EC"/>
</dbReference>
<protein>
    <recommendedName>
        <fullName evidence="3">cytochrome-c oxidase</fullName>
        <ecNumber evidence="3">7.1.1.9</ecNumber>
    </recommendedName>
    <alternativeName>
        <fullName evidence="16">Cytochrome aa3 subunit 2</fullName>
    </alternativeName>
</protein>
<evidence type="ECO:0000256" key="10">
    <source>
        <dbReference type="ARBA" id="ARBA00022982"/>
    </source>
</evidence>
<evidence type="ECO:0000259" key="22">
    <source>
        <dbReference type="PROSITE" id="PS51007"/>
    </source>
</evidence>
<feature type="transmembrane region" description="Helical" evidence="19">
    <location>
        <begin position="40"/>
        <end position="66"/>
    </location>
</feature>
<evidence type="ECO:0000256" key="5">
    <source>
        <dbReference type="ARBA" id="ARBA00022617"/>
    </source>
</evidence>
<dbReference type="NCBIfam" id="TIGR02866">
    <property type="entry name" value="CoxB"/>
    <property type="match status" value="1"/>
</dbReference>
<keyword evidence="9" id="KW-1278">Translocase</keyword>
<dbReference type="InterPro" id="IPR036257">
    <property type="entry name" value="Cyt_c_oxidase_su2_TM_sf"/>
</dbReference>
<keyword evidence="7 19" id="KW-0812">Transmembrane</keyword>
<keyword evidence="8 18" id="KW-0479">Metal-binding</keyword>
<evidence type="ECO:0000256" key="17">
    <source>
        <dbReference type="ARBA" id="ARBA00047816"/>
    </source>
</evidence>
<keyword evidence="11 19" id="KW-1133">Transmembrane helix</keyword>
<dbReference type="InterPro" id="IPR034236">
    <property type="entry name" value="CuRO_CcO_Caa3_II"/>
</dbReference>
<dbReference type="PROSITE" id="PS51257">
    <property type="entry name" value="PROKAR_LIPOPROTEIN"/>
    <property type="match status" value="1"/>
</dbReference>
<dbReference type="InterPro" id="IPR009056">
    <property type="entry name" value="Cyt_c-like_dom"/>
</dbReference>
<dbReference type="PANTHER" id="PTHR22888:SF9">
    <property type="entry name" value="CYTOCHROME C OXIDASE SUBUNIT 2"/>
    <property type="match status" value="1"/>
</dbReference>
<evidence type="ECO:0000259" key="21">
    <source>
        <dbReference type="PROSITE" id="PS50857"/>
    </source>
</evidence>
<dbReference type="SUPFAM" id="SSF49503">
    <property type="entry name" value="Cupredoxins"/>
    <property type="match status" value="1"/>
</dbReference>
<dbReference type="RefSeq" id="WP_091077505.1">
    <property type="nucleotide sequence ID" value="NZ_FOHX01000002.1"/>
</dbReference>
<dbReference type="Pfam" id="PF00116">
    <property type="entry name" value="COX2"/>
    <property type="match status" value="1"/>
</dbReference>
<keyword evidence="6" id="KW-0679">Respiratory chain</keyword>
<evidence type="ECO:0000256" key="4">
    <source>
        <dbReference type="ARBA" id="ARBA00022448"/>
    </source>
</evidence>
<dbReference type="Pfam" id="PF00034">
    <property type="entry name" value="Cytochrom_C"/>
    <property type="match status" value="1"/>
</dbReference>
<keyword evidence="24" id="KW-1185">Reference proteome</keyword>
<keyword evidence="4" id="KW-0813">Transport</keyword>
<dbReference type="EC" id="7.1.1.9" evidence="3"/>
<dbReference type="Gene3D" id="1.10.287.90">
    <property type="match status" value="1"/>
</dbReference>
<evidence type="ECO:0000256" key="18">
    <source>
        <dbReference type="PROSITE-ProRule" id="PRU00433"/>
    </source>
</evidence>
<dbReference type="GO" id="GO:0016020">
    <property type="term" value="C:membrane"/>
    <property type="evidence" value="ECO:0007669"/>
    <property type="project" value="UniProtKB-SubCell"/>
</dbReference>
<evidence type="ECO:0000256" key="14">
    <source>
        <dbReference type="ARBA" id="ARBA00023136"/>
    </source>
</evidence>
<dbReference type="GO" id="GO:0020037">
    <property type="term" value="F:heme binding"/>
    <property type="evidence" value="ECO:0007669"/>
    <property type="project" value="InterPro"/>
</dbReference>
<evidence type="ECO:0000256" key="2">
    <source>
        <dbReference type="ARBA" id="ARBA00007866"/>
    </source>
</evidence>
<feature type="chain" id="PRO_5039341840" description="cytochrome-c oxidase" evidence="20">
    <location>
        <begin position="26"/>
        <end position="323"/>
    </location>
</feature>
<organism evidence="23 24">
    <name type="scientific">Nonomuraea wenchangensis</name>
    <dbReference type="NCBI Taxonomy" id="568860"/>
    <lineage>
        <taxon>Bacteria</taxon>
        <taxon>Bacillati</taxon>
        <taxon>Actinomycetota</taxon>
        <taxon>Actinomycetes</taxon>
        <taxon>Streptosporangiales</taxon>
        <taxon>Streptosporangiaceae</taxon>
        <taxon>Nonomuraea</taxon>
    </lineage>
</organism>
<accession>A0A1I0C1N3</accession>
<comment type="catalytic activity">
    <reaction evidence="17">
        <text>4 Fe(II)-[cytochrome c] + O2 + 8 H(+)(in) = 4 Fe(III)-[cytochrome c] + 2 H2O + 4 H(+)(out)</text>
        <dbReference type="Rhea" id="RHEA:11436"/>
        <dbReference type="Rhea" id="RHEA-COMP:10350"/>
        <dbReference type="Rhea" id="RHEA-COMP:14399"/>
        <dbReference type="ChEBI" id="CHEBI:15377"/>
        <dbReference type="ChEBI" id="CHEBI:15378"/>
        <dbReference type="ChEBI" id="CHEBI:15379"/>
        <dbReference type="ChEBI" id="CHEBI:29033"/>
        <dbReference type="ChEBI" id="CHEBI:29034"/>
        <dbReference type="EC" id="7.1.1.9"/>
    </reaction>
</comment>
<evidence type="ECO:0000256" key="20">
    <source>
        <dbReference type="SAM" id="SignalP"/>
    </source>
</evidence>
<keyword evidence="13" id="KW-0186">Copper</keyword>
<gene>
    <name evidence="23" type="ORF">SAMN05421811_102132</name>
</gene>
<evidence type="ECO:0000313" key="23">
    <source>
        <dbReference type="EMBL" id="SET12866.1"/>
    </source>
</evidence>
<feature type="signal peptide" evidence="20">
    <location>
        <begin position="1"/>
        <end position="25"/>
    </location>
</feature>
<dbReference type="EMBL" id="FOHX01000002">
    <property type="protein sequence ID" value="SET12866.1"/>
    <property type="molecule type" value="Genomic_DNA"/>
</dbReference>
<keyword evidence="14 19" id="KW-0472">Membrane</keyword>
<proteinExistence type="inferred from homology"/>
<dbReference type="STRING" id="568860.SAMN05421811_102132"/>
<dbReference type="GO" id="GO:0005507">
    <property type="term" value="F:copper ion binding"/>
    <property type="evidence" value="ECO:0007669"/>
    <property type="project" value="InterPro"/>
</dbReference>
<comment type="function">
    <text evidence="15">Subunits I and II form the functional core of the enzyme complex. Electrons originating in cytochrome c are transferred via heme a and Cu(A) to the binuclear center formed by heme a3 and Cu(B).</text>
</comment>
<dbReference type="PROSITE" id="PS00078">
    <property type="entry name" value="COX2"/>
    <property type="match status" value="1"/>
</dbReference>
<comment type="subcellular location">
    <subcellularLocation>
        <location evidence="1">Membrane</location>
        <topology evidence="1">Multi-pass membrane protein</topology>
    </subcellularLocation>
</comment>
<dbReference type="OrthoDB" id="9781261at2"/>
<dbReference type="InterPro" id="IPR045187">
    <property type="entry name" value="CcO_II"/>
</dbReference>
<sequence length="323" mass="34420">MAATKIGRTAAACAPLLAASCSAGAPSALSPGGPGAARVAGLWWLLFGIAVVVCVVVTVLVLWAVARRRDATAGTASGRRFVVVWGLAVPAVILTFTYLTGLDAMRAFEDPRDPKALTVEVTGHQWWWEVRYPASHFTTANEIHVPVGRTVHVRLRTADVNHSFWVPQLTVKTDLVAGRVNDMWFTANRPGLFRGQCAEYCGTQHGRMALHIVAEPDAAFTAWLARQSRPATAAGEGRQVFEAASCASCHTVAGTSAAGKQGPDLTHVGGRRFLGAGTLHNTPADLAAWIANAQAYKPGNRMPPQPLAPEQLRVITAYLDSLE</sequence>
<keyword evidence="20" id="KW-0732">Signal</keyword>
<evidence type="ECO:0000256" key="16">
    <source>
        <dbReference type="ARBA" id="ARBA00031399"/>
    </source>
</evidence>
<dbReference type="GO" id="GO:0042773">
    <property type="term" value="P:ATP synthesis coupled electron transport"/>
    <property type="evidence" value="ECO:0007669"/>
    <property type="project" value="TreeGrafter"/>
</dbReference>
<dbReference type="GO" id="GO:0016491">
    <property type="term" value="F:oxidoreductase activity"/>
    <property type="evidence" value="ECO:0007669"/>
    <property type="project" value="InterPro"/>
</dbReference>
<evidence type="ECO:0000256" key="19">
    <source>
        <dbReference type="SAM" id="Phobius"/>
    </source>
</evidence>
<dbReference type="InterPro" id="IPR014222">
    <property type="entry name" value="Cyt_c_oxidase_su2"/>
</dbReference>
<evidence type="ECO:0000256" key="9">
    <source>
        <dbReference type="ARBA" id="ARBA00022967"/>
    </source>
</evidence>
<dbReference type="Proteomes" id="UP000199361">
    <property type="component" value="Unassembled WGS sequence"/>
</dbReference>
<dbReference type="InterPro" id="IPR002429">
    <property type="entry name" value="CcO_II-like_C"/>
</dbReference>
<dbReference type="PROSITE" id="PS51007">
    <property type="entry name" value="CYTC"/>
    <property type="match status" value="1"/>
</dbReference>
<evidence type="ECO:0000256" key="7">
    <source>
        <dbReference type="ARBA" id="ARBA00022692"/>
    </source>
</evidence>
<keyword evidence="12 18" id="KW-0408">Iron</keyword>
<evidence type="ECO:0000256" key="1">
    <source>
        <dbReference type="ARBA" id="ARBA00004141"/>
    </source>
</evidence>
<evidence type="ECO:0000256" key="11">
    <source>
        <dbReference type="ARBA" id="ARBA00022989"/>
    </source>
</evidence>
<dbReference type="InterPro" id="IPR008972">
    <property type="entry name" value="Cupredoxin"/>
</dbReference>
<keyword evidence="5 18" id="KW-0349">Heme</keyword>
<comment type="similarity">
    <text evidence="2">Belongs to the cytochrome c oxidase subunit 2 family.</text>
</comment>
<evidence type="ECO:0000256" key="3">
    <source>
        <dbReference type="ARBA" id="ARBA00012949"/>
    </source>
</evidence>